<protein>
    <submittedName>
        <fullName evidence="2">ThiF family protein</fullName>
    </submittedName>
</protein>
<dbReference type="PANTHER" id="PTHR43267:SF1">
    <property type="entry name" value="TRNA THREONYLCARBAMOYLADENOSINE DEHYDRATASE"/>
    <property type="match status" value="1"/>
</dbReference>
<dbReference type="Gene3D" id="3.40.50.720">
    <property type="entry name" value="NAD(P)-binding Rossmann-like Domain"/>
    <property type="match status" value="1"/>
</dbReference>
<feature type="domain" description="THIF-type NAD/FAD binding fold" evidence="1">
    <location>
        <begin position="16"/>
        <end position="251"/>
    </location>
</feature>
<gene>
    <name evidence="2" type="ORF">SAMN04487931_103275</name>
</gene>
<accession>A0A1H2EPN5</accession>
<dbReference type="CDD" id="cd01483">
    <property type="entry name" value="E1_enzyme_family"/>
    <property type="match status" value="1"/>
</dbReference>
<dbReference type="Proteomes" id="UP000199608">
    <property type="component" value="Unassembled WGS sequence"/>
</dbReference>
<keyword evidence="3" id="KW-1185">Reference proteome</keyword>
<dbReference type="EMBL" id="FNLL01000003">
    <property type="protein sequence ID" value="SDT97086.1"/>
    <property type="molecule type" value="Genomic_DNA"/>
</dbReference>
<dbReference type="PANTHER" id="PTHR43267">
    <property type="entry name" value="TRNA THREONYLCARBAMOYLADENOSINE DEHYDRATASE"/>
    <property type="match status" value="1"/>
</dbReference>
<dbReference type="GO" id="GO:0061504">
    <property type="term" value="P:cyclic threonylcarbamoyladenosine biosynthetic process"/>
    <property type="evidence" value="ECO:0007669"/>
    <property type="project" value="TreeGrafter"/>
</dbReference>
<sequence length="296" mass="33690">MKKEEYISGMLERTALFYDEDAIEKIRNTVFAISGFGGVGAITAELLARWGIRRFRLLDMDVYEPSNLNRQLFASSSTLGRYKADVTAERIKEINPYAKIDMVVKDPVDNENVNRFLDGADIIIQTADSPSCQLFYRAAKKYKIPAVNGFSTIIGCRVQIYDYRKPNKWFALETIRDKKKFKGRKDLAQMNKKELSEFNAGFMHGSETGATLNFVTNIAGAMIVSESIKLLTETGKPCCFPDVIDLDLYNLKLSVKNTYSPFSLENFKKVFGKWNKTRHFKSYLAKRKKDAGIKQG</sequence>
<evidence type="ECO:0000313" key="2">
    <source>
        <dbReference type="EMBL" id="SDT97086.1"/>
    </source>
</evidence>
<dbReference type="SUPFAM" id="SSF69572">
    <property type="entry name" value="Activating enzymes of the ubiquitin-like proteins"/>
    <property type="match status" value="1"/>
</dbReference>
<dbReference type="AlphaFoldDB" id="A0A1H2EPN5"/>
<dbReference type="RefSeq" id="WP_092231733.1">
    <property type="nucleotide sequence ID" value="NZ_FNLL01000003.1"/>
</dbReference>
<dbReference type="InterPro" id="IPR035985">
    <property type="entry name" value="Ubiquitin-activating_enz"/>
</dbReference>
<dbReference type="InterPro" id="IPR000594">
    <property type="entry name" value="ThiF_NAD_FAD-bd"/>
</dbReference>
<name>A0A1H2EPN5_9BACT</name>
<organism evidence="2 3">
    <name type="scientific">Desulfobacula phenolica</name>
    <dbReference type="NCBI Taxonomy" id="90732"/>
    <lineage>
        <taxon>Bacteria</taxon>
        <taxon>Pseudomonadati</taxon>
        <taxon>Thermodesulfobacteriota</taxon>
        <taxon>Desulfobacteria</taxon>
        <taxon>Desulfobacterales</taxon>
        <taxon>Desulfobacteraceae</taxon>
        <taxon>Desulfobacula</taxon>
    </lineage>
</organism>
<evidence type="ECO:0000259" key="1">
    <source>
        <dbReference type="Pfam" id="PF00899"/>
    </source>
</evidence>
<evidence type="ECO:0000313" key="3">
    <source>
        <dbReference type="Proteomes" id="UP000199608"/>
    </source>
</evidence>
<dbReference type="Pfam" id="PF00899">
    <property type="entry name" value="ThiF"/>
    <property type="match status" value="1"/>
</dbReference>
<reference evidence="3" key="1">
    <citation type="submission" date="2016-10" db="EMBL/GenBank/DDBJ databases">
        <authorList>
            <person name="Varghese N."/>
            <person name="Submissions S."/>
        </authorList>
    </citation>
    <scope>NUCLEOTIDE SEQUENCE [LARGE SCALE GENOMIC DNA]</scope>
    <source>
        <strain evidence="3">DSM 3384</strain>
    </source>
</reference>
<dbReference type="GO" id="GO:0061503">
    <property type="term" value="F:tRNA threonylcarbamoyladenosine dehydratase"/>
    <property type="evidence" value="ECO:0007669"/>
    <property type="project" value="TreeGrafter"/>
</dbReference>
<dbReference type="InterPro" id="IPR045886">
    <property type="entry name" value="ThiF/MoeB/HesA"/>
</dbReference>
<dbReference type="GO" id="GO:0008641">
    <property type="term" value="F:ubiquitin-like modifier activating enzyme activity"/>
    <property type="evidence" value="ECO:0007669"/>
    <property type="project" value="InterPro"/>
</dbReference>
<proteinExistence type="predicted"/>